<dbReference type="Proteomes" id="UP000053562">
    <property type="component" value="Unassembled WGS sequence"/>
</dbReference>
<evidence type="ECO:0000313" key="3">
    <source>
        <dbReference type="Proteomes" id="UP000053562"/>
    </source>
</evidence>
<gene>
    <name evidence="2" type="ORF">PVIIG_04548</name>
</gene>
<feature type="chain" id="PRO_5005322177" description="Secreted protein" evidence="1">
    <location>
        <begin position="25"/>
        <end position="131"/>
    </location>
</feature>
<evidence type="ECO:0000313" key="2">
    <source>
        <dbReference type="EMBL" id="KMZ81030.1"/>
    </source>
</evidence>
<dbReference type="AlphaFoldDB" id="A0A0J9SDK1"/>
<evidence type="ECO:0000256" key="1">
    <source>
        <dbReference type="SAM" id="SignalP"/>
    </source>
</evidence>
<feature type="signal peptide" evidence="1">
    <location>
        <begin position="1"/>
        <end position="24"/>
    </location>
</feature>
<protein>
    <recommendedName>
        <fullName evidence="4">Secreted protein</fullName>
    </recommendedName>
</protein>
<accession>A0A0J9SDK1</accession>
<proteinExistence type="predicted"/>
<evidence type="ECO:0008006" key="4">
    <source>
        <dbReference type="Google" id="ProtNLM"/>
    </source>
</evidence>
<dbReference type="EMBL" id="KQ234261">
    <property type="protein sequence ID" value="KMZ81030.1"/>
    <property type="molecule type" value="Genomic_DNA"/>
</dbReference>
<dbReference type="OrthoDB" id="368988at2759"/>
<keyword evidence="1" id="KW-0732">Signal</keyword>
<sequence>MNGPILKIFLFAVLCQCAVLVSKGEMHQPGDLNIDLSYDDKKKKAFKLQLKGEAGALDTPLIILQPREDVPPGELYNKYLEEVDDPSNISVTDVLRNLVDTFEPIEQKRFLDRFLDEVDAHVKFYESFSTE</sequence>
<name>A0A0J9SDK1_PLAVI</name>
<organism evidence="2 3">
    <name type="scientific">Plasmodium vivax India VII</name>
    <dbReference type="NCBI Taxonomy" id="1077284"/>
    <lineage>
        <taxon>Eukaryota</taxon>
        <taxon>Sar</taxon>
        <taxon>Alveolata</taxon>
        <taxon>Apicomplexa</taxon>
        <taxon>Aconoidasida</taxon>
        <taxon>Haemosporida</taxon>
        <taxon>Plasmodiidae</taxon>
        <taxon>Plasmodium</taxon>
        <taxon>Plasmodium (Plasmodium)</taxon>
    </lineage>
</organism>
<reference evidence="2 3" key="1">
    <citation type="submission" date="2011-08" db="EMBL/GenBank/DDBJ databases">
        <title>The Genome Sequence of Plasmodium vivax India VII.</title>
        <authorList>
            <consortium name="The Broad Institute Genome Sequencing Platform"/>
            <consortium name="The Broad Institute Genome Sequencing Center for Infectious Disease"/>
            <person name="Neafsey D."/>
            <person name="Carlton J."/>
            <person name="Barnwell J."/>
            <person name="Collins W."/>
            <person name="Escalante A."/>
            <person name="Mullikin J."/>
            <person name="Saul A."/>
            <person name="Guigo R."/>
            <person name="Camara F."/>
            <person name="Young S.K."/>
            <person name="Zeng Q."/>
            <person name="Gargeya S."/>
            <person name="Fitzgerald M."/>
            <person name="Haas B."/>
            <person name="Abouelleil A."/>
            <person name="Alvarado L."/>
            <person name="Arachchi H.M."/>
            <person name="Berlin A."/>
            <person name="Brown A."/>
            <person name="Chapman S.B."/>
            <person name="Chen Z."/>
            <person name="Dunbar C."/>
            <person name="Freedman E."/>
            <person name="Gearin G."/>
            <person name="Gellesch M."/>
            <person name="Goldberg J."/>
            <person name="Griggs A."/>
            <person name="Gujja S."/>
            <person name="Heiman D."/>
            <person name="Howarth C."/>
            <person name="Larson L."/>
            <person name="Lui A."/>
            <person name="MacDonald P.J.P."/>
            <person name="Montmayeur A."/>
            <person name="Murphy C."/>
            <person name="Neiman D."/>
            <person name="Pearson M."/>
            <person name="Priest M."/>
            <person name="Roberts A."/>
            <person name="Saif S."/>
            <person name="Shea T."/>
            <person name="Shenoy N."/>
            <person name="Sisk P."/>
            <person name="Stolte C."/>
            <person name="Sykes S."/>
            <person name="Wortman J."/>
            <person name="Nusbaum C."/>
            <person name="Birren B."/>
        </authorList>
    </citation>
    <scope>NUCLEOTIDE SEQUENCE [LARGE SCALE GENOMIC DNA]</scope>
    <source>
        <strain evidence="2 3">India VII</strain>
    </source>
</reference>